<dbReference type="AlphaFoldDB" id="A0A7Z0N7Q2"/>
<dbReference type="Gene3D" id="1.25.40.10">
    <property type="entry name" value="Tetratricopeptide repeat domain"/>
    <property type="match status" value="1"/>
</dbReference>
<evidence type="ECO:0000259" key="1">
    <source>
        <dbReference type="Pfam" id="PF22707"/>
    </source>
</evidence>
<dbReference type="InterPro" id="IPR054427">
    <property type="entry name" value="S1CSD-TOTE-2"/>
</dbReference>
<dbReference type="Proteomes" id="UP000520876">
    <property type="component" value="Unassembled WGS sequence"/>
</dbReference>
<dbReference type="InterPro" id="IPR054283">
    <property type="entry name" value="DUF7017"/>
</dbReference>
<comment type="caution">
    <text evidence="2">The sequence shown here is derived from an EMBL/GenBank/DDBJ whole genome shotgun (WGS) entry which is preliminary data.</text>
</comment>
<dbReference type="Pfam" id="PF22860">
    <property type="entry name" value="DUF7017"/>
    <property type="match status" value="1"/>
</dbReference>
<dbReference type="RefSeq" id="WP_180091722.1">
    <property type="nucleotide sequence ID" value="NZ_JACCGK010000008.1"/>
</dbReference>
<dbReference type="InterPro" id="IPR011990">
    <property type="entry name" value="TPR-like_helical_dom_sf"/>
</dbReference>
<dbReference type="SUPFAM" id="SSF48452">
    <property type="entry name" value="TPR-like"/>
    <property type="match status" value="1"/>
</dbReference>
<organism evidence="2 3">
    <name type="scientific">Vreelandella sedimenti</name>
    <dbReference type="NCBI Taxonomy" id="2729618"/>
    <lineage>
        <taxon>Bacteria</taxon>
        <taxon>Pseudomonadati</taxon>
        <taxon>Pseudomonadota</taxon>
        <taxon>Gammaproteobacteria</taxon>
        <taxon>Oceanospirillales</taxon>
        <taxon>Halomonadaceae</taxon>
        <taxon>Vreelandella</taxon>
    </lineage>
</organism>
<proteinExistence type="predicted"/>
<name>A0A7Z0N7Q2_9GAMM</name>
<evidence type="ECO:0000313" key="3">
    <source>
        <dbReference type="Proteomes" id="UP000520876"/>
    </source>
</evidence>
<feature type="domain" description="TOTE conflict systems S1/CSD-like" evidence="1">
    <location>
        <begin position="405"/>
        <end position="462"/>
    </location>
</feature>
<dbReference type="Pfam" id="PF22707">
    <property type="entry name" value="S1CSD-TOTE-2"/>
    <property type="match status" value="1"/>
</dbReference>
<dbReference type="EMBL" id="JACCGK010000008">
    <property type="protein sequence ID" value="NYT72821.1"/>
    <property type="molecule type" value="Genomic_DNA"/>
</dbReference>
<protein>
    <recommendedName>
        <fullName evidence="1">TOTE conflict systems S1/CSD-like domain-containing protein</fullName>
    </recommendedName>
</protein>
<keyword evidence="3" id="KW-1185">Reference proteome</keyword>
<gene>
    <name evidence="2" type="ORF">HZU72_10320</name>
</gene>
<evidence type="ECO:0000313" key="2">
    <source>
        <dbReference type="EMBL" id="NYT72821.1"/>
    </source>
</evidence>
<sequence>MSIFDDIRELKSNNNFEGAWQAGYQVLQQDKNNEFLKTSLFWVIYAALKLITEPIKSREINTPRPSEQQEIDLWASRISDLELTLPSDNIDFRLWNLFNKTGKFCEPICSFILMAGSKLFKADDHKPFVTDKGESPSTVQKLARMVAARNLLNTEGSTLPAPRIVAFIKYAEEVAEDSPAGKVWLAYDKARVYLQAGELQRARDAYLTVLHRKRSESWAWFGLATTYEDEPYVAIKLLANGLSSAHDPKFSIQGLIQIAERFHETGADDNASKALSKLLEIYSQNGWAPRDNILELTSSPWYDASIDYSDFDAITRSLSAGAEQYTIAKPERYAGILQNVHASLKGANIYVSRDMTLSARKGVFPKRSFPEPGTPLELLCDLSSDKPEVVSVKVGDHFESPDIRLFDGTLSITERGFGFVSGDIFVHAALASTLPDNCQTKGVAVAAFDKAKNKYGWRAISLHSKDG</sequence>
<accession>A0A7Z0N7Q2</accession>
<reference evidence="2 3" key="1">
    <citation type="submission" date="2020-07" db="EMBL/GenBank/DDBJ databases">
        <title>Halomonas sp. QX-2 draft genome sequence.</title>
        <authorList>
            <person name="Qiu X."/>
        </authorList>
    </citation>
    <scope>NUCLEOTIDE SEQUENCE [LARGE SCALE GENOMIC DNA]</scope>
    <source>
        <strain evidence="2 3">QX-2</strain>
    </source>
</reference>